<dbReference type="PANTHER" id="PTHR12320">
    <property type="entry name" value="PROTEIN PHOSPHATASE 2C"/>
    <property type="match status" value="1"/>
</dbReference>
<dbReference type="PROSITE" id="PS51746">
    <property type="entry name" value="PPM_2"/>
    <property type="match status" value="1"/>
</dbReference>
<evidence type="ECO:0000313" key="3">
    <source>
        <dbReference type="EMBL" id="KAK9828690.1"/>
    </source>
</evidence>
<keyword evidence="1" id="KW-0460">Magnesium</keyword>
<keyword evidence="1" id="KW-0464">Manganese</keyword>
<dbReference type="GO" id="GO:0004722">
    <property type="term" value="F:protein serine/threonine phosphatase activity"/>
    <property type="evidence" value="ECO:0007669"/>
    <property type="project" value="UniProtKB-EC"/>
</dbReference>
<keyword evidence="1" id="KW-0479">Metal-binding</keyword>
<name>A0AAW1R3Z0_9CHLO</name>
<organism evidence="3 4">
    <name type="scientific">[Myrmecia] bisecta</name>
    <dbReference type="NCBI Taxonomy" id="41462"/>
    <lineage>
        <taxon>Eukaryota</taxon>
        <taxon>Viridiplantae</taxon>
        <taxon>Chlorophyta</taxon>
        <taxon>core chlorophytes</taxon>
        <taxon>Trebouxiophyceae</taxon>
        <taxon>Trebouxiales</taxon>
        <taxon>Trebouxiaceae</taxon>
        <taxon>Myrmecia</taxon>
    </lineage>
</organism>
<keyword evidence="1" id="KW-0904">Protein phosphatase</keyword>
<dbReference type="InterPro" id="IPR036457">
    <property type="entry name" value="PPM-type-like_dom_sf"/>
</dbReference>
<feature type="domain" description="PPM-type phosphatase" evidence="2">
    <location>
        <begin position="115"/>
        <end position="355"/>
    </location>
</feature>
<dbReference type="EC" id="3.1.3.16" evidence="1"/>
<dbReference type="InterPro" id="IPR001932">
    <property type="entry name" value="PPM-type_phosphatase-like_dom"/>
</dbReference>
<proteinExistence type="inferred from homology"/>
<comment type="cofactor">
    <cofactor evidence="1">
        <name>Mn(2+)</name>
        <dbReference type="ChEBI" id="CHEBI:29035"/>
    </cofactor>
</comment>
<comment type="caution">
    <text evidence="3">The sequence shown here is derived from an EMBL/GenBank/DDBJ whole genome shotgun (WGS) entry which is preliminary data.</text>
</comment>
<comment type="catalytic activity">
    <reaction evidence="1">
        <text>O-phospho-L-seryl-[protein] + H2O = L-seryl-[protein] + phosphate</text>
        <dbReference type="Rhea" id="RHEA:20629"/>
        <dbReference type="Rhea" id="RHEA-COMP:9863"/>
        <dbReference type="Rhea" id="RHEA-COMP:11604"/>
        <dbReference type="ChEBI" id="CHEBI:15377"/>
        <dbReference type="ChEBI" id="CHEBI:29999"/>
        <dbReference type="ChEBI" id="CHEBI:43474"/>
        <dbReference type="ChEBI" id="CHEBI:83421"/>
        <dbReference type="EC" id="3.1.3.16"/>
    </reaction>
</comment>
<dbReference type="EMBL" id="JALJOR010000001">
    <property type="protein sequence ID" value="KAK9828690.1"/>
    <property type="molecule type" value="Genomic_DNA"/>
</dbReference>
<comment type="cofactor">
    <cofactor evidence="1">
        <name>Mg(2+)</name>
        <dbReference type="ChEBI" id="CHEBI:18420"/>
    </cofactor>
</comment>
<evidence type="ECO:0000313" key="4">
    <source>
        <dbReference type="Proteomes" id="UP001489004"/>
    </source>
</evidence>
<evidence type="ECO:0000259" key="2">
    <source>
        <dbReference type="PROSITE" id="PS51746"/>
    </source>
</evidence>
<keyword evidence="4" id="KW-1185">Reference proteome</keyword>
<dbReference type="GO" id="GO:0046872">
    <property type="term" value="F:metal ion binding"/>
    <property type="evidence" value="ECO:0007669"/>
    <property type="project" value="UniProtKB-UniRule"/>
</dbReference>
<dbReference type="PANTHER" id="PTHR12320:SF1">
    <property type="entry name" value="PROTEIN PHOSPHATASE PTC7 HOMOLOG"/>
    <property type="match status" value="1"/>
</dbReference>
<gene>
    <name evidence="3" type="ORF">WJX72_001546</name>
</gene>
<reference evidence="3 4" key="1">
    <citation type="journal article" date="2024" name="Nat. Commun.">
        <title>Phylogenomics reveals the evolutionary origins of lichenization in chlorophyte algae.</title>
        <authorList>
            <person name="Puginier C."/>
            <person name="Libourel C."/>
            <person name="Otte J."/>
            <person name="Skaloud P."/>
            <person name="Haon M."/>
            <person name="Grisel S."/>
            <person name="Petersen M."/>
            <person name="Berrin J.G."/>
            <person name="Delaux P.M."/>
            <person name="Dal Grande F."/>
            <person name="Keller J."/>
        </authorList>
    </citation>
    <scope>NUCLEOTIDE SEQUENCE [LARGE SCALE GENOMIC DNA]</scope>
    <source>
        <strain evidence="3 4">SAG 2043</strain>
    </source>
</reference>
<comment type="catalytic activity">
    <reaction evidence="1">
        <text>O-phospho-L-threonyl-[protein] + H2O = L-threonyl-[protein] + phosphate</text>
        <dbReference type="Rhea" id="RHEA:47004"/>
        <dbReference type="Rhea" id="RHEA-COMP:11060"/>
        <dbReference type="Rhea" id="RHEA-COMP:11605"/>
        <dbReference type="ChEBI" id="CHEBI:15377"/>
        <dbReference type="ChEBI" id="CHEBI:30013"/>
        <dbReference type="ChEBI" id="CHEBI:43474"/>
        <dbReference type="ChEBI" id="CHEBI:61977"/>
        <dbReference type="EC" id="3.1.3.16"/>
    </reaction>
</comment>
<evidence type="ECO:0000256" key="1">
    <source>
        <dbReference type="RuleBase" id="RU366020"/>
    </source>
</evidence>
<accession>A0AAW1R3Z0</accession>
<comment type="similarity">
    <text evidence="1">Belongs to the PP2C family.</text>
</comment>
<dbReference type="AlphaFoldDB" id="A0AAW1R3Z0"/>
<dbReference type="SUPFAM" id="SSF81606">
    <property type="entry name" value="PP2C-like"/>
    <property type="match status" value="1"/>
</dbReference>
<dbReference type="Proteomes" id="UP001489004">
    <property type="component" value="Unassembled WGS sequence"/>
</dbReference>
<dbReference type="InterPro" id="IPR039123">
    <property type="entry name" value="PPTC7"/>
</dbReference>
<dbReference type="SMART" id="SM00332">
    <property type="entry name" value="PP2Cc"/>
    <property type="match status" value="1"/>
</dbReference>
<protein>
    <recommendedName>
        <fullName evidence="1">Protein phosphatase</fullName>
        <ecNumber evidence="1">3.1.3.16</ecNumber>
    </recommendedName>
</protein>
<dbReference type="Gene3D" id="3.60.40.10">
    <property type="entry name" value="PPM-type phosphatase domain"/>
    <property type="match status" value="1"/>
</dbReference>
<dbReference type="SMART" id="SM00331">
    <property type="entry name" value="PP2C_SIG"/>
    <property type="match status" value="1"/>
</dbReference>
<keyword evidence="1" id="KW-0378">Hydrolase</keyword>
<sequence length="361" mass="37373">MPLGFQAFAHSSTAFTAGVSRLTRRVQRLQFSSLLASAQRAAPLAAGLSLLSAAPWPSQASTSSAAAWHASRLHSTAPTVETVRQTVDSIGVPDTVPAEPGTDTSRAFGPSLRLLSGAAAIPHPDKAQTGGEDAHFISEDGLALGVADGVGGWAEIGVDAGIYARLLMDHANRAAGNTPPGPNAPGAILKEAHAKALVQGSSTACVLVLEGSRLHAANLGDSGFFVLRGEEVIFRSPTQQHAFNFPYQLGSPGTNSDPPAVAELFSVDVAAGDVVICGTDGLWDNVFTEESVTIVRTLHQRGDNPHVAAAALAQFARIRGEDKQHMSPFAAGAQACGHAYNGGKLDDITVIVSYISHAPKL</sequence>